<dbReference type="InterPro" id="IPR002347">
    <property type="entry name" value="SDR_fam"/>
</dbReference>
<dbReference type="PANTHER" id="PTHR43639">
    <property type="entry name" value="OXIDOREDUCTASE, SHORT-CHAIN DEHYDROGENASE/REDUCTASE FAMILY (AFU_ORTHOLOGUE AFUA_5G02870)"/>
    <property type="match status" value="1"/>
</dbReference>
<dbReference type="EMBL" id="JAPDDP010000031">
    <property type="protein sequence ID" value="MDA0182183.1"/>
    <property type="molecule type" value="Genomic_DNA"/>
</dbReference>
<comment type="caution">
    <text evidence="4">The sequence shown here is derived from an EMBL/GenBank/DDBJ whole genome shotgun (WGS) entry which is preliminary data.</text>
</comment>
<gene>
    <name evidence="4" type="ORF">OJ997_17895</name>
</gene>
<dbReference type="PRINTS" id="PR00080">
    <property type="entry name" value="SDRFAMILY"/>
</dbReference>
<name>A0A9X3N9C8_9ACTN</name>
<dbReference type="RefSeq" id="WP_270026546.1">
    <property type="nucleotide sequence ID" value="NZ_JAPDDP010000031.1"/>
</dbReference>
<organism evidence="4 5">
    <name type="scientific">Solirubrobacter phytolaccae</name>
    <dbReference type="NCBI Taxonomy" id="1404360"/>
    <lineage>
        <taxon>Bacteria</taxon>
        <taxon>Bacillati</taxon>
        <taxon>Actinomycetota</taxon>
        <taxon>Thermoleophilia</taxon>
        <taxon>Solirubrobacterales</taxon>
        <taxon>Solirubrobacteraceae</taxon>
        <taxon>Solirubrobacter</taxon>
    </lineage>
</organism>
<dbReference type="SUPFAM" id="SSF51735">
    <property type="entry name" value="NAD(P)-binding Rossmann-fold domains"/>
    <property type="match status" value="1"/>
</dbReference>
<keyword evidence="2" id="KW-0560">Oxidoreductase</keyword>
<dbReference type="GO" id="GO:0016491">
    <property type="term" value="F:oxidoreductase activity"/>
    <property type="evidence" value="ECO:0007669"/>
    <property type="project" value="UniProtKB-KW"/>
</dbReference>
<dbReference type="InterPro" id="IPR036291">
    <property type="entry name" value="NAD(P)-bd_dom_sf"/>
</dbReference>
<dbReference type="CDD" id="cd05233">
    <property type="entry name" value="SDR_c"/>
    <property type="match status" value="1"/>
</dbReference>
<dbReference type="Pfam" id="PF13561">
    <property type="entry name" value="adh_short_C2"/>
    <property type="match status" value="1"/>
</dbReference>
<dbReference type="InterPro" id="IPR057326">
    <property type="entry name" value="KR_dom"/>
</dbReference>
<keyword evidence="5" id="KW-1185">Reference proteome</keyword>
<dbReference type="Proteomes" id="UP001147653">
    <property type="component" value="Unassembled WGS sequence"/>
</dbReference>
<dbReference type="PRINTS" id="PR00081">
    <property type="entry name" value="GDHRDH"/>
</dbReference>
<reference evidence="4" key="1">
    <citation type="submission" date="2022-10" db="EMBL/GenBank/DDBJ databases">
        <title>The WGS of Solirubrobacter phytolaccae KCTC 29190.</title>
        <authorList>
            <person name="Jiang Z."/>
        </authorList>
    </citation>
    <scope>NUCLEOTIDE SEQUENCE</scope>
    <source>
        <strain evidence="4">KCTC 29190</strain>
    </source>
</reference>
<sequence>MTKIALVTGAGSGIGRAAAQQLHDRGIGVITTHHRNPADFVSLPLDIADTASLPAFAEAVRGALREHWGRTSFDYLVNNAGIGGPSAFADTTDEIYERYHRVLLKGPFFLTQALLPLLADGGAIVNTGSSSTRPGVTTVGYATYAAMKGGVDMLTRYLAAELAPRGIRVNAVAPGPTRTNLGDGGIDAYPEFIPPIVAETTLQRLGESDDIGKAIAALLSDDLGWITGEVIEVSGGYKL</sequence>
<accession>A0A9X3N9C8</accession>
<feature type="domain" description="Ketoreductase" evidence="3">
    <location>
        <begin position="3"/>
        <end position="175"/>
    </location>
</feature>
<evidence type="ECO:0000256" key="1">
    <source>
        <dbReference type="ARBA" id="ARBA00006484"/>
    </source>
</evidence>
<evidence type="ECO:0000313" key="4">
    <source>
        <dbReference type="EMBL" id="MDA0182183.1"/>
    </source>
</evidence>
<evidence type="ECO:0000259" key="3">
    <source>
        <dbReference type="SMART" id="SM00822"/>
    </source>
</evidence>
<comment type="similarity">
    <text evidence="1">Belongs to the short-chain dehydrogenases/reductases (SDR) family.</text>
</comment>
<protein>
    <submittedName>
        <fullName evidence="4">SDR family oxidoreductase</fullName>
    </submittedName>
</protein>
<proteinExistence type="inferred from homology"/>
<dbReference type="PANTHER" id="PTHR43639:SF1">
    <property type="entry name" value="SHORT-CHAIN DEHYDROGENASE_REDUCTASE FAMILY PROTEIN"/>
    <property type="match status" value="1"/>
</dbReference>
<dbReference type="AlphaFoldDB" id="A0A9X3N9C8"/>
<evidence type="ECO:0000313" key="5">
    <source>
        <dbReference type="Proteomes" id="UP001147653"/>
    </source>
</evidence>
<dbReference type="Gene3D" id="3.40.50.720">
    <property type="entry name" value="NAD(P)-binding Rossmann-like Domain"/>
    <property type="match status" value="1"/>
</dbReference>
<dbReference type="SMART" id="SM00822">
    <property type="entry name" value="PKS_KR"/>
    <property type="match status" value="1"/>
</dbReference>
<evidence type="ECO:0000256" key="2">
    <source>
        <dbReference type="ARBA" id="ARBA00023002"/>
    </source>
</evidence>